<dbReference type="Proteomes" id="UP000183952">
    <property type="component" value="Unassembled WGS sequence"/>
</dbReference>
<dbReference type="PANTHER" id="PTHR43776">
    <property type="entry name" value="TRANSPORT ATP-BINDING PROTEIN"/>
    <property type="match status" value="1"/>
</dbReference>
<dbReference type="GO" id="GO:0016887">
    <property type="term" value="F:ATP hydrolysis activity"/>
    <property type="evidence" value="ECO:0007669"/>
    <property type="project" value="InterPro"/>
</dbReference>
<dbReference type="RefSeq" id="WP_072903700.1">
    <property type="nucleotide sequence ID" value="NZ_FRAD01000013.1"/>
</dbReference>
<name>A0A1M6PKA8_9CLOT</name>
<evidence type="ECO:0000256" key="2">
    <source>
        <dbReference type="ARBA" id="ARBA00022741"/>
    </source>
</evidence>
<evidence type="ECO:0000313" key="5">
    <source>
        <dbReference type="EMBL" id="SHK08399.1"/>
    </source>
</evidence>
<keyword evidence="3 5" id="KW-0067">ATP-binding</keyword>
<reference evidence="5 6" key="1">
    <citation type="submission" date="2016-11" db="EMBL/GenBank/DDBJ databases">
        <authorList>
            <person name="Jaros S."/>
            <person name="Januszkiewicz K."/>
            <person name="Wedrychowicz H."/>
        </authorList>
    </citation>
    <scope>NUCLEOTIDE SEQUENCE [LARGE SCALE GENOMIC DNA]</scope>
    <source>
        <strain evidence="5 6">DSM 3090</strain>
    </source>
</reference>
<accession>A0A1M6PKA8</accession>
<keyword evidence="6" id="KW-1185">Reference proteome</keyword>
<dbReference type="SUPFAM" id="SSF52540">
    <property type="entry name" value="P-loop containing nucleoside triphosphate hydrolases"/>
    <property type="match status" value="1"/>
</dbReference>
<dbReference type="PROSITE" id="PS50893">
    <property type="entry name" value="ABC_TRANSPORTER_2"/>
    <property type="match status" value="1"/>
</dbReference>
<dbReference type="Pfam" id="PF00005">
    <property type="entry name" value="ABC_tran"/>
    <property type="match status" value="1"/>
</dbReference>
<dbReference type="PANTHER" id="PTHR43776:SF8">
    <property type="entry name" value="ABC TRANSPORTER, ATP-BINDING PROTEIN"/>
    <property type="match status" value="1"/>
</dbReference>
<feature type="domain" description="ABC transporter" evidence="4">
    <location>
        <begin position="20"/>
        <end position="266"/>
    </location>
</feature>
<dbReference type="GO" id="GO:0005524">
    <property type="term" value="F:ATP binding"/>
    <property type="evidence" value="ECO:0007669"/>
    <property type="project" value="UniProtKB-KW"/>
</dbReference>
<gene>
    <name evidence="5" type="ORF">SAMN02745248_01736</name>
</gene>
<keyword evidence="2" id="KW-0547">Nucleotide-binding</keyword>
<evidence type="ECO:0000256" key="1">
    <source>
        <dbReference type="ARBA" id="ARBA00022448"/>
    </source>
</evidence>
<proteinExistence type="predicted"/>
<organism evidence="5 6">
    <name type="scientific">Hathewaya proteolytica DSM 3090</name>
    <dbReference type="NCBI Taxonomy" id="1121331"/>
    <lineage>
        <taxon>Bacteria</taxon>
        <taxon>Bacillati</taxon>
        <taxon>Bacillota</taxon>
        <taxon>Clostridia</taxon>
        <taxon>Eubacteriales</taxon>
        <taxon>Clostridiaceae</taxon>
        <taxon>Hathewaya</taxon>
    </lineage>
</organism>
<dbReference type="InterPro" id="IPR003439">
    <property type="entry name" value="ABC_transporter-like_ATP-bd"/>
</dbReference>
<dbReference type="STRING" id="1121331.SAMN02745248_01736"/>
<evidence type="ECO:0000259" key="4">
    <source>
        <dbReference type="PROSITE" id="PS50893"/>
    </source>
</evidence>
<dbReference type="PROSITE" id="PS00211">
    <property type="entry name" value="ABC_TRANSPORTER_1"/>
    <property type="match status" value="1"/>
</dbReference>
<dbReference type="SMART" id="SM00382">
    <property type="entry name" value="AAA"/>
    <property type="match status" value="1"/>
</dbReference>
<protein>
    <submittedName>
        <fullName evidence="5">Peptide/nickel transport system ATP-binding protein</fullName>
    </submittedName>
</protein>
<dbReference type="InterPro" id="IPR027417">
    <property type="entry name" value="P-loop_NTPase"/>
</dbReference>
<dbReference type="OrthoDB" id="9806285at2"/>
<dbReference type="CDD" id="cd03257">
    <property type="entry name" value="ABC_NikE_OppD_transporters"/>
    <property type="match status" value="1"/>
</dbReference>
<dbReference type="InterPro" id="IPR050319">
    <property type="entry name" value="ABC_transp_ATP-bind"/>
</dbReference>
<dbReference type="AlphaFoldDB" id="A0A1M6PKA8"/>
<sequence>MVQESIQNENSLLCDDKSLLMVSNLHKTYKNKKDKSIVKALNDVSFSLKKGQVLGIIGESGCGKSTLAKVLTGLEKPDSGYVEFQGKPLKEMLKKREFRRKCQMIFQNPFDSFDPKEKIGTILIDAMKIHGIGNNGKHRLELCKTYLENYGLKPAEEFMDRYTFQLSGGQLQRIGILRAMILEPQLLIADEAVSMLDVSVRADIINLLLELVSKNQTSLIFISHDIATTWYIADFIAVMYFGKIVEIGSRQQIVNKPRHSYTKLLISSCGTVRNK</sequence>
<dbReference type="InterPro" id="IPR017871">
    <property type="entry name" value="ABC_transporter-like_CS"/>
</dbReference>
<dbReference type="InterPro" id="IPR003593">
    <property type="entry name" value="AAA+_ATPase"/>
</dbReference>
<evidence type="ECO:0000313" key="6">
    <source>
        <dbReference type="Proteomes" id="UP000183952"/>
    </source>
</evidence>
<dbReference type="GO" id="GO:0055085">
    <property type="term" value="P:transmembrane transport"/>
    <property type="evidence" value="ECO:0007669"/>
    <property type="project" value="UniProtKB-ARBA"/>
</dbReference>
<dbReference type="EMBL" id="FRAD01000013">
    <property type="protein sequence ID" value="SHK08399.1"/>
    <property type="molecule type" value="Genomic_DNA"/>
</dbReference>
<keyword evidence="1" id="KW-0813">Transport</keyword>
<evidence type="ECO:0000256" key="3">
    <source>
        <dbReference type="ARBA" id="ARBA00022840"/>
    </source>
</evidence>
<dbReference type="Gene3D" id="3.40.50.300">
    <property type="entry name" value="P-loop containing nucleotide triphosphate hydrolases"/>
    <property type="match status" value="1"/>
</dbReference>